<dbReference type="Proteomes" id="UP000177515">
    <property type="component" value="Chromosome 2"/>
</dbReference>
<sequence length="256" mass="27232">MWRRSAGLRLGLGGLGTLALAWWWATAGAHGTSVLAARFSPAATLSSLAGLLQQPDFFQHAWASLRRVLAALAIALLAGVPAGLLVGGLQRVDAALSPAFQFLRMVSPLSWMPIVVMVLGVGDRSVLFLLAFAGVWPILLNTAAGVRQLDPRWLLLARSLAATRAELLCRVILPGVLSHVLTGLRLSIGVVWIVLVPAEMLGIDAGLGYFILDTRDRLAYSELLATVLVIGALGFALDGAARRLQRWWVPGQGPAP</sequence>
<evidence type="ECO:0000256" key="4">
    <source>
        <dbReference type="ARBA" id="ARBA00022692"/>
    </source>
</evidence>
<keyword evidence="10" id="KW-1185">Reference proteome</keyword>
<keyword evidence="4 7" id="KW-0812">Transmembrane</keyword>
<evidence type="ECO:0000256" key="7">
    <source>
        <dbReference type="RuleBase" id="RU363032"/>
    </source>
</evidence>
<comment type="similarity">
    <text evidence="7">Belongs to the binding-protein-dependent transport system permease family.</text>
</comment>
<keyword evidence="3" id="KW-1003">Cell membrane</keyword>
<feature type="transmembrane region" description="Helical" evidence="7">
    <location>
        <begin position="68"/>
        <end position="90"/>
    </location>
</feature>
<evidence type="ECO:0000256" key="5">
    <source>
        <dbReference type="ARBA" id="ARBA00022989"/>
    </source>
</evidence>
<evidence type="ECO:0000256" key="2">
    <source>
        <dbReference type="ARBA" id="ARBA00022448"/>
    </source>
</evidence>
<evidence type="ECO:0000256" key="6">
    <source>
        <dbReference type="ARBA" id="ARBA00023136"/>
    </source>
</evidence>
<dbReference type="Gene3D" id="1.10.3720.10">
    <property type="entry name" value="MetI-like"/>
    <property type="match status" value="1"/>
</dbReference>
<feature type="transmembrane region" description="Helical" evidence="7">
    <location>
        <begin position="127"/>
        <end position="146"/>
    </location>
</feature>
<feature type="transmembrane region" description="Helical" evidence="7">
    <location>
        <begin position="102"/>
        <end position="121"/>
    </location>
</feature>
<evidence type="ECO:0000259" key="8">
    <source>
        <dbReference type="PROSITE" id="PS50928"/>
    </source>
</evidence>
<keyword evidence="6 7" id="KW-0472">Membrane</keyword>
<dbReference type="CDD" id="cd06261">
    <property type="entry name" value="TM_PBP2"/>
    <property type="match status" value="1"/>
</dbReference>
<evidence type="ECO:0000256" key="1">
    <source>
        <dbReference type="ARBA" id="ARBA00004651"/>
    </source>
</evidence>
<dbReference type="InterPro" id="IPR000515">
    <property type="entry name" value="MetI-like"/>
</dbReference>
<protein>
    <submittedName>
        <fullName evidence="9">ABC transporter permease</fullName>
    </submittedName>
</protein>
<dbReference type="InterPro" id="IPR035906">
    <property type="entry name" value="MetI-like_sf"/>
</dbReference>
<proteinExistence type="inferred from homology"/>
<reference evidence="9 10" key="1">
    <citation type="submission" date="2016-10" db="EMBL/GenBank/DDBJ databases">
        <title>Complete genome sequences of three Cupriavidus strains isolated from various Malaysian environments.</title>
        <authorList>
            <person name="Abdullah A.A.-A."/>
            <person name="Shafie N.A.H."/>
            <person name="Lau N.S."/>
        </authorList>
    </citation>
    <scope>NUCLEOTIDE SEQUENCE [LARGE SCALE GENOMIC DNA]</scope>
    <source>
        <strain evidence="9 10">USMAA1020</strain>
    </source>
</reference>
<dbReference type="EMBL" id="CP017755">
    <property type="protein sequence ID" value="AOZ10846.1"/>
    <property type="molecule type" value="Genomic_DNA"/>
</dbReference>
<dbReference type="Pfam" id="PF00528">
    <property type="entry name" value="BPD_transp_1"/>
    <property type="match status" value="1"/>
</dbReference>
<dbReference type="PANTHER" id="PTHR30151:SF25">
    <property type="entry name" value="TAURINE TRANSPORT SYSTEM PERMEASE PROTEIN TAUC"/>
    <property type="match status" value="1"/>
</dbReference>
<dbReference type="PANTHER" id="PTHR30151">
    <property type="entry name" value="ALKANE SULFONATE ABC TRANSPORTER-RELATED, MEMBRANE SUBUNIT"/>
    <property type="match status" value="1"/>
</dbReference>
<keyword evidence="5 7" id="KW-1133">Transmembrane helix</keyword>
<feature type="domain" description="ABC transmembrane type-1" evidence="8">
    <location>
        <begin position="61"/>
        <end position="241"/>
    </location>
</feature>
<dbReference type="SUPFAM" id="SSF161098">
    <property type="entry name" value="MetI-like"/>
    <property type="match status" value="1"/>
</dbReference>
<comment type="subcellular location">
    <subcellularLocation>
        <location evidence="1 7">Cell membrane</location>
        <topology evidence="1 7">Multi-pass membrane protein</topology>
    </subcellularLocation>
</comment>
<evidence type="ECO:0000256" key="3">
    <source>
        <dbReference type="ARBA" id="ARBA00022475"/>
    </source>
</evidence>
<feature type="transmembrane region" description="Helical" evidence="7">
    <location>
        <begin position="218"/>
        <end position="237"/>
    </location>
</feature>
<gene>
    <name evidence="9" type="ORF">BKK80_26940</name>
</gene>
<accession>A0ABN4U010</accession>
<evidence type="ECO:0000313" key="10">
    <source>
        <dbReference type="Proteomes" id="UP000177515"/>
    </source>
</evidence>
<keyword evidence="2 7" id="KW-0813">Transport</keyword>
<dbReference type="PROSITE" id="PS50928">
    <property type="entry name" value="ABC_TM1"/>
    <property type="match status" value="1"/>
</dbReference>
<evidence type="ECO:0000313" key="9">
    <source>
        <dbReference type="EMBL" id="AOZ10846.1"/>
    </source>
</evidence>
<name>A0ABN4U010_9BURK</name>
<organism evidence="9 10">
    <name type="scientific">Cupriavidus malaysiensis</name>
    <dbReference type="NCBI Taxonomy" id="367825"/>
    <lineage>
        <taxon>Bacteria</taxon>
        <taxon>Pseudomonadati</taxon>
        <taxon>Pseudomonadota</taxon>
        <taxon>Betaproteobacteria</taxon>
        <taxon>Burkholderiales</taxon>
        <taxon>Burkholderiaceae</taxon>
        <taxon>Cupriavidus</taxon>
    </lineage>
</organism>